<comment type="caution">
    <text evidence="7">The sequence shown here is derived from an EMBL/GenBank/DDBJ whole genome shotgun (WGS) entry which is preliminary data.</text>
</comment>
<reference evidence="7" key="1">
    <citation type="submission" date="2023-07" db="EMBL/GenBank/DDBJ databases">
        <title>A chromosome-level genome assembly of Lolium multiflorum.</title>
        <authorList>
            <person name="Chen Y."/>
            <person name="Copetti D."/>
            <person name="Kolliker R."/>
            <person name="Studer B."/>
        </authorList>
    </citation>
    <scope>NUCLEOTIDE SEQUENCE</scope>
    <source>
        <strain evidence="7">02402/16</strain>
        <tissue evidence="7">Leaf</tissue>
    </source>
</reference>
<dbReference type="Proteomes" id="UP001231189">
    <property type="component" value="Unassembled WGS sequence"/>
</dbReference>
<comment type="similarity">
    <text evidence="2 6">Belongs to the peroxisomal membrane protein PXMP2/4 family.</text>
</comment>
<evidence type="ECO:0000256" key="6">
    <source>
        <dbReference type="RuleBase" id="RU363053"/>
    </source>
</evidence>
<evidence type="ECO:0008006" key="9">
    <source>
        <dbReference type="Google" id="ProtNLM"/>
    </source>
</evidence>
<name>A0AAD8VPP7_LOLMU</name>
<evidence type="ECO:0000256" key="5">
    <source>
        <dbReference type="ARBA" id="ARBA00023136"/>
    </source>
</evidence>
<comment type="subcellular location">
    <subcellularLocation>
        <location evidence="1">Membrane</location>
        <topology evidence="1">Multi-pass membrane protein</topology>
    </subcellularLocation>
</comment>
<keyword evidence="8" id="KW-1185">Reference proteome</keyword>
<evidence type="ECO:0000256" key="4">
    <source>
        <dbReference type="ARBA" id="ARBA00022989"/>
    </source>
</evidence>
<dbReference type="PANTHER" id="PTHR11266:SF46">
    <property type="entry name" value="OS08G0566900 PROTEIN"/>
    <property type="match status" value="1"/>
</dbReference>
<evidence type="ECO:0000256" key="2">
    <source>
        <dbReference type="ARBA" id="ARBA00006824"/>
    </source>
</evidence>
<evidence type="ECO:0000256" key="1">
    <source>
        <dbReference type="ARBA" id="ARBA00004141"/>
    </source>
</evidence>
<keyword evidence="4" id="KW-1133">Transmembrane helix</keyword>
<dbReference type="PANTHER" id="PTHR11266">
    <property type="entry name" value="PEROXISOMAL MEMBRANE PROTEIN 2, PXMP2 MPV17"/>
    <property type="match status" value="1"/>
</dbReference>
<accession>A0AAD8VPP7</accession>
<keyword evidence="5" id="KW-0472">Membrane</keyword>
<keyword evidence="3" id="KW-0812">Transmembrane</keyword>
<dbReference type="InterPro" id="IPR007248">
    <property type="entry name" value="Mpv17_PMP22"/>
</dbReference>
<dbReference type="Pfam" id="PF04117">
    <property type="entry name" value="Mpv17_PMP22"/>
    <property type="match status" value="1"/>
</dbReference>
<evidence type="ECO:0000256" key="3">
    <source>
        <dbReference type="ARBA" id="ARBA00022692"/>
    </source>
</evidence>
<protein>
    <recommendedName>
        <fullName evidence="9">Peroxisomal membrane protein PMP22</fullName>
    </recommendedName>
</protein>
<sequence>MAGEAYMGQLLAHPLLTKAVTSGVLAGCSDAIAQKIAGAKKLQLRRLLLITVIVEQLTASPLNNLLFMVYYGLVVEGRPYEQVKSKIKNNYANIQLTSWKFRPIVSWINYEYVPLQHRVLFASSVASCWAVFLNLKAARSSSLPATSKNA</sequence>
<evidence type="ECO:0000313" key="8">
    <source>
        <dbReference type="Proteomes" id="UP001231189"/>
    </source>
</evidence>
<dbReference type="GO" id="GO:0005737">
    <property type="term" value="C:cytoplasm"/>
    <property type="evidence" value="ECO:0007669"/>
    <property type="project" value="TreeGrafter"/>
</dbReference>
<gene>
    <name evidence="7" type="ORF">QYE76_036804</name>
</gene>
<dbReference type="GO" id="GO:0016020">
    <property type="term" value="C:membrane"/>
    <property type="evidence" value="ECO:0007669"/>
    <property type="project" value="UniProtKB-SubCell"/>
</dbReference>
<proteinExistence type="inferred from homology"/>
<organism evidence="7 8">
    <name type="scientific">Lolium multiflorum</name>
    <name type="common">Italian ryegrass</name>
    <name type="synonym">Lolium perenne subsp. multiflorum</name>
    <dbReference type="NCBI Taxonomy" id="4521"/>
    <lineage>
        <taxon>Eukaryota</taxon>
        <taxon>Viridiplantae</taxon>
        <taxon>Streptophyta</taxon>
        <taxon>Embryophyta</taxon>
        <taxon>Tracheophyta</taxon>
        <taxon>Spermatophyta</taxon>
        <taxon>Magnoliopsida</taxon>
        <taxon>Liliopsida</taxon>
        <taxon>Poales</taxon>
        <taxon>Poaceae</taxon>
        <taxon>BOP clade</taxon>
        <taxon>Pooideae</taxon>
        <taxon>Poodae</taxon>
        <taxon>Poeae</taxon>
        <taxon>Poeae Chloroplast Group 2 (Poeae type)</taxon>
        <taxon>Loliodinae</taxon>
        <taxon>Loliinae</taxon>
        <taxon>Lolium</taxon>
    </lineage>
</organism>
<evidence type="ECO:0000313" key="7">
    <source>
        <dbReference type="EMBL" id="KAK1613131.1"/>
    </source>
</evidence>
<dbReference type="AlphaFoldDB" id="A0AAD8VPP7"/>
<dbReference type="EMBL" id="JAUUTY010000007">
    <property type="protein sequence ID" value="KAK1613131.1"/>
    <property type="molecule type" value="Genomic_DNA"/>
</dbReference>